<feature type="domain" description="TonB-dependent receptor plug" evidence="14">
    <location>
        <begin position="67"/>
        <end position="172"/>
    </location>
</feature>
<sequence length="624" mass="69063">MKLFHFSVLCAAPVYLVTAVSLHAGQAQSAPQELDELAYLDAEGMVAGEAWLNPVVVTATQTQRSAEESLSSISAIDQDSIRRQEPREFGELLRARPGIDVISNGAFGKATSLFIRGTSSDQSLLLVDGIRMGSATTGGASWQFLPTTMIDRVEVVRGPRSSVYGADAIGGVVQVFTPQGSDETEQWFNLGTGSFGSHEYGLGAQGGGETTRFSVGASHSHTDGIALQEGGERRGYYNTSAMARVTQELGAMANLGFTGLRSQGRTEFLDGKTDFVHQAAGTSLEMAPNPFWDVELSLSESRDEADNYDDGADEPTRFDTRRQMVAWQNRIHTGNHEWVLGVDYRDDKIESTTDYAEDSRDNIAVFAQALLDFNPVSLEVGLRHDDNESYGTATTGSFGVGYRLNDHHRLRMTWGEGFKAPSFNDLYFPGFGNPELGPEESESVEIGISGHYERWFWDGVAYRTRVDNLIESVLVDGVFLPENVAEARMEGLEISAGLDLDDWVIYGSWSYLDPENRESGNRLRRRAKQSFRLEVDREIGDWSLGGTVVAQGHRFNDAEGEERLAGFGLLNLRVGWTLSENWRTRLTVNNALDKDYVTARDSFNDFDYQQPGRNVFLSLRYGDR</sequence>
<dbReference type="PANTHER" id="PTHR30069:SF53">
    <property type="entry name" value="COLICIN I RECEPTOR-RELATED"/>
    <property type="match status" value="1"/>
</dbReference>
<dbReference type="EMBL" id="JALJYF010000001">
    <property type="protein sequence ID" value="MCP1726837.1"/>
    <property type="molecule type" value="Genomic_DNA"/>
</dbReference>
<keyword evidence="9 10" id="KW-0998">Cell outer membrane</keyword>
<dbReference type="SUPFAM" id="SSF56935">
    <property type="entry name" value="Porins"/>
    <property type="match status" value="1"/>
</dbReference>
<keyword evidence="4 10" id="KW-0812">Transmembrane</keyword>
<dbReference type="InterPro" id="IPR039426">
    <property type="entry name" value="TonB-dep_rcpt-like"/>
</dbReference>
<feature type="signal peptide" evidence="12">
    <location>
        <begin position="1"/>
        <end position="29"/>
    </location>
</feature>
<dbReference type="PROSITE" id="PS52016">
    <property type="entry name" value="TONB_DEPENDENT_REC_3"/>
    <property type="match status" value="1"/>
</dbReference>
<evidence type="ECO:0000256" key="10">
    <source>
        <dbReference type="PROSITE-ProRule" id="PRU01360"/>
    </source>
</evidence>
<evidence type="ECO:0000256" key="1">
    <source>
        <dbReference type="ARBA" id="ARBA00004571"/>
    </source>
</evidence>
<evidence type="ECO:0000256" key="9">
    <source>
        <dbReference type="ARBA" id="ARBA00023237"/>
    </source>
</evidence>
<evidence type="ECO:0000259" key="14">
    <source>
        <dbReference type="Pfam" id="PF07715"/>
    </source>
</evidence>
<evidence type="ECO:0000256" key="2">
    <source>
        <dbReference type="ARBA" id="ARBA00022448"/>
    </source>
</evidence>
<dbReference type="Gene3D" id="2.40.170.20">
    <property type="entry name" value="TonB-dependent receptor, beta-barrel domain"/>
    <property type="match status" value="1"/>
</dbReference>
<keyword evidence="8 10" id="KW-0472">Membrane</keyword>
<gene>
    <name evidence="15" type="ORF">J2T60_000802</name>
</gene>
<keyword evidence="3 10" id="KW-1134">Transmembrane beta strand</keyword>
<name>A0ABT1G6W9_9GAMM</name>
<evidence type="ECO:0000256" key="8">
    <source>
        <dbReference type="ARBA" id="ARBA00023136"/>
    </source>
</evidence>
<dbReference type="Pfam" id="PF00593">
    <property type="entry name" value="TonB_dep_Rec_b-barrel"/>
    <property type="match status" value="1"/>
</dbReference>
<dbReference type="Pfam" id="PF07715">
    <property type="entry name" value="Plug"/>
    <property type="match status" value="1"/>
</dbReference>
<evidence type="ECO:0000256" key="4">
    <source>
        <dbReference type="ARBA" id="ARBA00022692"/>
    </source>
</evidence>
<keyword evidence="16" id="KW-1185">Reference proteome</keyword>
<proteinExistence type="inferred from homology"/>
<keyword evidence="6" id="KW-0406">Ion transport</keyword>
<dbReference type="InterPro" id="IPR000531">
    <property type="entry name" value="Beta-barrel_TonB"/>
</dbReference>
<accession>A0ABT1G6W9</accession>
<dbReference type="Proteomes" id="UP001523550">
    <property type="component" value="Unassembled WGS sequence"/>
</dbReference>
<evidence type="ECO:0000259" key="13">
    <source>
        <dbReference type="Pfam" id="PF00593"/>
    </source>
</evidence>
<dbReference type="InterPro" id="IPR037066">
    <property type="entry name" value="Plug_dom_sf"/>
</dbReference>
<dbReference type="InterPro" id="IPR012910">
    <property type="entry name" value="Plug_dom"/>
</dbReference>
<reference evidence="15 16" key="1">
    <citation type="submission" date="2022-03" db="EMBL/GenBank/DDBJ databases">
        <title>Genomic Encyclopedia of Type Strains, Phase III (KMG-III): the genomes of soil and plant-associated and newly described type strains.</title>
        <authorList>
            <person name="Whitman W."/>
        </authorList>
    </citation>
    <scope>NUCLEOTIDE SEQUENCE [LARGE SCALE GENOMIC DNA]</scope>
    <source>
        <strain evidence="15 16">BSker1</strain>
    </source>
</reference>
<dbReference type="RefSeq" id="WP_253445746.1">
    <property type="nucleotide sequence ID" value="NZ_JALJYF010000001.1"/>
</dbReference>
<feature type="chain" id="PRO_5047450548" evidence="12">
    <location>
        <begin position="30"/>
        <end position="624"/>
    </location>
</feature>
<evidence type="ECO:0000256" key="12">
    <source>
        <dbReference type="SAM" id="SignalP"/>
    </source>
</evidence>
<dbReference type="Gene3D" id="2.170.130.10">
    <property type="entry name" value="TonB-dependent receptor, plug domain"/>
    <property type="match status" value="1"/>
</dbReference>
<keyword evidence="7 11" id="KW-0798">TonB box</keyword>
<evidence type="ECO:0000256" key="3">
    <source>
        <dbReference type="ARBA" id="ARBA00022452"/>
    </source>
</evidence>
<evidence type="ECO:0000313" key="15">
    <source>
        <dbReference type="EMBL" id="MCP1726837.1"/>
    </source>
</evidence>
<evidence type="ECO:0000256" key="6">
    <source>
        <dbReference type="ARBA" id="ARBA00023065"/>
    </source>
</evidence>
<keyword evidence="2 10" id="KW-0813">Transport</keyword>
<evidence type="ECO:0000256" key="11">
    <source>
        <dbReference type="RuleBase" id="RU003357"/>
    </source>
</evidence>
<comment type="similarity">
    <text evidence="10 11">Belongs to the TonB-dependent receptor family.</text>
</comment>
<evidence type="ECO:0000256" key="5">
    <source>
        <dbReference type="ARBA" id="ARBA00022729"/>
    </source>
</evidence>
<protein>
    <submittedName>
        <fullName evidence="15">Vitamin B12 transporter</fullName>
    </submittedName>
</protein>
<organism evidence="15 16">
    <name type="scientific">Natronospira proteinivora</name>
    <dbReference type="NCBI Taxonomy" id="1807133"/>
    <lineage>
        <taxon>Bacteria</taxon>
        <taxon>Pseudomonadati</taxon>
        <taxon>Pseudomonadota</taxon>
        <taxon>Gammaproteobacteria</taxon>
        <taxon>Natronospirales</taxon>
        <taxon>Natronospiraceae</taxon>
        <taxon>Natronospira</taxon>
    </lineage>
</organism>
<feature type="domain" description="TonB-dependent receptor-like beta-barrel" evidence="13">
    <location>
        <begin position="233"/>
        <end position="590"/>
    </location>
</feature>
<comment type="subcellular location">
    <subcellularLocation>
        <location evidence="1 10">Cell outer membrane</location>
        <topology evidence="1 10">Multi-pass membrane protein</topology>
    </subcellularLocation>
</comment>
<dbReference type="CDD" id="cd01347">
    <property type="entry name" value="ligand_gated_channel"/>
    <property type="match status" value="1"/>
</dbReference>
<comment type="caution">
    <text evidence="15">The sequence shown here is derived from an EMBL/GenBank/DDBJ whole genome shotgun (WGS) entry which is preliminary data.</text>
</comment>
<dbReference type="PANTHER" id="PTHR30069">
    <property type="entry name" value="TONB-DEPENDENT OUTER MEMBRANE RECEPTOR"/>
    <property type="match status" value="1"/>
</dbReference>
<evidence type="ECO:0000313" key="16">
    <source>
        <dbReference type="Proteomes" id="UP001523550"/>
    </source>
</evidence>
<evidence type="ECO:0000256" key="7">
    <source>
        <dbReference type="ARBA" id="ARBA00023077"/>
    </source>
</evidence>
<dbReference type="InterPro" id="IPR036942">
    <property type="entry name" value="Beta-barrel_TonB_sf"/>
</dbReference>
<keyword evidence="5 12" id="KW-0732">Signal</keyword>